<dbReference type="AlphaFoldDB" id="A0A6P5E943"/>
<feature type="compositionally biased region" description="Low complexity" evidence="5">
    <location>
        <begin position="691"/>
        <end position="712"/>
    </location>
</feature>
<dbReference type="FunFam" id="1.20.1050.10:FF:000004">
    <property type="entry name" value="Glutathione S-transferase F2"/>
    <property type="match status" value="1"/>
</dbReference>
<feature type="domain" description="GST N-terminal" evidence="6">
    <location>
        <begin position="15"/>
        <end position="96"/>
    </location>
</feature>
<dbReference type="InterPro" id="IPR036282">
    <property type="entry name" value="Glutathione-S-Trfase_C_sf"/>
</dbReference>
<comment type="catalytic activity">
    <reaction evidence="4">
        <text>RX + glutathione = an S-substituted glutathione + a halide anion + H(+)</text>
        <dbReference type="Rhea" id="RHEA:16437"/>
        <dbReference type="ChEBI" id="CHEBI:15378"/>
        <dbReference type="ChEBI" id="CHEBI:16042"/>
        <dbReference type="ChEBI" id="CHEBI:17792"/>
        <dbReference type="ChEBI" id="CHEBI:57925"/>
        <dbReference type="ChEBI" id="CHEBI:90779"/>
        <dbReference type="EC" id="2.5.1.18"/>
    </reaction>
</comment>
<feature type="compositionally biased region" description="Low complexity" evidence="5">
    <location>
        <begin position="487"/>
        <end position="507"/>
    </location>
</feature>
<evidence type="ECO:0000256" key="5">
    <source>
        <dbReference type="SAM" id="MobiDB-lite"/>
    </source>
</evidence>
<evidence type="ECO:0000256" key="3">
    <source>
        <dbReference type="ARBA" id="ARBA00022679"/>
    </source>
</evidence>
<dbReference type="OrthoDB" id="422574at2759"/>
<dbReference type="RefSeq" id="XP_020079674.1">
    <property type="nucleotide sequence ID" value="XM_020224085.1"/>
</dbReference>
<dbReference type="GO" id="GO:0043295">
    <property type="term" value="F:glutathione binding"/>
    <property type="evidence" value="ECO:0007669"/>
    <property type="project" value="TreeGrafter"/>
</dbReference>
<dbReference type="Pfam" id="PF00043">
    <property type="entry name" value="GST_C"/>
    <property type="match status" value="1"/>
</dbReference>
<dbReference type="PROSITE" id="PS50405">
    <property type="entry name" value="GST_CTER"/>
    <property type="match status" value="1"/>
</dbReference>
<dbReference type="Gene3D" id="3.40.30.10">
    <property type="entry name" value="Glutaredoxin"/>
    <property type="match status" value="1"/>
</dbReference>
<evidence type="ECO:0000259" key="7">
    <source>
        <dbReference type="PROSITE" id="PS50405"/>
    </source>
</evidence>
<feature type="compositionally biased region" description="Polar residues" evidence="5">
    <location>
        <begin position="665"/>
        <end position="684"/>
    </location>
</feature>
<feature type="region of interest" description="Disordered" evidence="5">
    <location>
        <begin position="239"/>
        <end position="900"/>
    </location>
</feature>
<feature type="compositionally biased region" description="Polar residues" evidence="5">
    <location>
        <begin position="625"/>
        <end position="648"/>
    </location>
</feature>
<dbReference type="InterPro" id="IPR004045">
    <property type="entry name" value="Glutathione_S-Trfase_N"/>
</dbReference>
<reference evidence="8" key="1">
    <citation type="journal article" date="2015" name="Nat. Genet.">
        <title>The pineapple genome and the evolution of CAM photosynthesis.</title>
        <authorList>
            <person name="Ming R."/>
            <person name="VanBuren R."/>
            <person name="Wai C.M."/>
            <person name="Tang H."/>
            <person name="Schatz M.C."/>
            <person name="Bowers J.E."/>
            <person name="Lyons E."/>
            <person name="Wang M.L."/>
            <person name="Chen J."/>
            <person name="Biggers E."/>
            <person name="Zhang J."/>
            <person name="Huang L."/>
            <person name="Zhang L."/>
            <person name="Miao W."/>
            <person name="Zhang J."/>
            <person name="Ye Z."/>
            <person name="Miao C."/>
            <person name="Lin Z."/>
            <person name="Wang H."/>
            <person name="Zhou H."/>
            <person name="Yim W.C."/>
            <person name="Priest H.D."/>
            <person name="Zheng C."/>
            <person name="Woodhouse M."/>
            <person name="Edger P.P."/>
            <person name="Guyot R."/>
            <person name="Guo H.B."/>
            <person name="Guo H."/>
            <person name="Zheng G."/>
            <person name="Singh R."/>
            <person name="Sharma A."/>
            <person name="Min X."/>
            <person name="Zheng Y."/>
            <person name="Lee H."/>
            <person name="Gurtowski J."/>
            <person name="Sedlazeck F.J."/>
            <person name="Harkess A."/>
            <person name="McKain M.R."/>
            <person name="Liao Z."/>
            <person name="Fang J."/>
            <person name="Liu J."/>
            <person name="Zhang X."/>
            <person name="Zhang Q."/>
            <person name="Hu W."/>
            <person name="Qin Y."/>
            <person name="Wang K."/>
            <person name="Chen L.Y."/>
            <person name="Shirley N."/>
            <person name="Lin Y.R."/>
            <person name="Liu L.Y."/>
            <person name="Hernandez A.G."/>
            <person name="Wright C.L."/>
            <person name="Bulone V."/>
            <person name="Tuskan G.A."/>
            <person name="Heath K."/>
            <person name="Zee F."/>
            <person name="Moore P.H."/>
            <person name="Sunkar R."/>
            <person name="Leebens-Mack J.H."/>
            <person name="Mockler T."/>
            <person name="Bennetzen J.L."/>
            <person name="Freeling M."/>
            <person name="Sankoff D."/>
            <person name="Paterson A.H."/>
            <person name="Zhu X."/>
            <person name="Yang X."/>
            <person name="Smith J.A."/>
            <person name="Cushman J.C."/>
            <person name="Paull R.E."/>
            <person name="Yu Q."/>
        </authorList>
    </citation>
    <scope>NUCLEOTIDE SEQUENCE [LARGE SCALE GENOMIC DNA]</scope>
    <source>
        <strain evidence="8">cv. F153</strain>
    </source>
</reference>
<evidence type="ECO:0000256" key="1">
    <source>
        <dbReference type="ARBA" id="ARBA00010128"/>
    </source>
</evidence>
<dbReference type="GO" id="GO:0004364">
    <property type="term" value="F:glutathione transferase activity"/>
    <property type="evidence" value="ECO:0007669"/>
    <property type="project" value="UniProtKB-EC"/>
</dbReference>
<dbReference type="PROSITE" id="PS50404">
    <property type="entry name" value="GST_NTER"/>
    <property type="match status" value="1"/>
</dbReference>
<feature type="compositionally biased region" description="Basic and acidic residues" evidence="5">
    <location>
        <begin position="239"/>
        <end position="269"/>
    </location>
</feature>
<feature type="compositionally biased region" description="Polar residues" evidence="5">
    <location>
        <begin position="393"/>
        <end position="404"/>
    </location>
</feature>
<reference evidence="9" key="2">
    <citation type="submission" date="2025-08" db="UniProtKB">
        <authorList>
            <consortium name="RefSeq"/>
        </authorList>
    </citation>
    <scope>IDENTIFICATION</scope>
    <source>
        <tissue evidence="9">Leaf</tissue>
    </source>
</reference>
<feature type="compositionally biased region" description="Polar residues" evidence="5">
    <location>
        <begin position="822"/>
        <end position="900"/>
    </location>
</feature>
<dbReference type="EC" id="2.5.1.18" evidence="2"/>
<dbReference type="InterPro" id="IPR034347">
    <property type="entry name" value="GST_Phi_C"/>
</dbReference>
<dbReference type="InterPro" id="IPR004046">
    <property type="entry name" value="GST_C"/>
</dbReference>
<dbReference type="Gene3D" id="1.20.1050.10">
    <property type="match status" value="1"/>
</dbReference>
<dbReference type="GO" id="GO:0005737">
    <property type="term" value="C:cytoplasm"/>
    <property type="evidence" value="ECO:0007669"/>
    <property type="project" value="TreeGrafter"/>
</dbReference>
<feature type="compositionally biased region" description="Low complexity" evidence="5">
    <location>
        <begin position="790"/>
        <end position="800"/>
    </location>
</feature>
<dbReference type="PANTHER" id="PTHR43900:SF96">
    <property type="entry name" value="GLUTATHIONE TRANSFERASE"/>
    <property type="match status" value="1"/>
</dbReference>
<feature type="compositionally biased region" description="Low complexity" evidence="5">
    <location>
        <begin position="751"/>
        <end position="764"/>
    </location>
</feature>
<accession>A0A6P5E943</accession>
<evidence type="ECO:0000313" key="8">
    <source>
        <dbReference type="Proteomes" id="UP000515123"/>
    </source>
</evidence>
<sequence>MVSAPAGLGMAAAPEVKVYYGKPIQLDVSRVLACLYEKDVKFKPIDTFQGKPMPADLIKLQASTRSQVIGFEDGPIFLHDSRAICRYVAEKYADRGNKYLLGRDLLERASIEQWLKLEEQSFNPPSWELILYIAFGPHISNSAPDRALITQSERKLAKVLDIYEQRLSQSRYLAGDEFTLADLNHLPNSYYLATTGYRDYLFDERTNVKRWFEDISDRQSWTKVVELMTEETGLKVHKEPTAIEKDASKPRKPSIEVKKDVASRQKPEKVFLVPPPTSLVSLVSPPAESVEPRSDTPQDVAPTTPEKVPTFEQATKVVPPIKETATAREASAQPALEAPTTPRAAKPSTQPPPTTSAVSAKPRYDTPPDVAPTTPEKAATSKQPPDIAPPTKETVTTREVSTQPALEAPTPRAAKPSTQPPPPTPPTESAGPRYDTPQDVAPTTPEKVATSKQPPDVAPPTKETATTREASTQPALGAQTPQAAKASTQPSPTTQPTEQVPTFPQVQAAKEATRTTQSELEGATSQQQNVTEQFPSRPLASQTATQPPKSISTTKPAGPTARIEQAGAQQEAAAKKITGQTSEKSQLADKITGQEVEEAAAQSKKSAATTDKSTTETTSSSQTAMRTKSSDNTATEQVQAQEKSTPSLIPSDLMVNREAADQSKKSVSTTEKSFMEKNSYSQTGVRRESTDNTITNKSTTKTATSSQMATRTETTDKTTTEQAQSQERQRRDQMDSKTAPQAPDDSKEPASSDTQSSTQTTNNSKRGTAALTNGKTATETIQTSSLSNGELSSYKTSTSETSKESLSTEKAHSQEAQKAEKSITQSAEPASSTGKSSPETRTPSKRQGQTPSISETTGTRTQSGVAHTSESTQSPNSGNFGAKTDTSIDSNSKSDSPLQS</sequence>
<name>A0A6P5E943_ANACO</name>
<feature type="compositionally biased region" description="Low complexity" evidence="5">
    <location>
        <begin position="599"/>
        <end position="624"/>
    </location>
</feature>
<dbReference type="PANTHER" id="PTHR43900">
    <property type="entry name" value="GLUTATHIONE S-TRANSFERASE RHO"/>
    <property type="match status" value="1"/>
</dbReference>
<dbReference type="GeneID" id="109703481"/>
<feature type="compositionally biased region" description="Polar residues" evidence="5">
    <location>
        <begin position="514"/>
        <end position="555"/>
    </location>
</feature>
<dbReference type="SUPFAM" id="SSF52833">
    <property type="entry name" value="Thioredoxin-like"/>
    <property type="match status" value="1"/>
</dbReference>
<organism evidence="8 9">
    <name type="scientific">Ananas comosus</name>
    <name type="common">Pineapple</name>
    <name type="synonym">Ananas ananas</name>
    <dbReference type="NCBI Taxonomy" id="4615"/>
    <lineage>
        <taxon>Eukaryota</taxon>
        <taxon>Viridiplantae</taxon>
        <taxon>Streptophyta</taxon>
        <taxon>Embryophyta</taxon>
        <taxon>Tracheophyta</taxon>
        <taxon>Spermatophyta</taxon>
        <taxon>Magnoliopsida</taxon>
        <taxon>Liliopsida</taxon>
        <taxon>Poales</taxon>
        <taxon>Bromeliaceae</taxon>
        <taxon>Bromelioideae</taxon>
        <taxon>Ananas</taxon>
    </lineage>
</organism>
<dbReference type="Proteomes" id="UP000515123">
    <property type="component" value="Linkage group 25"/>
</dbReference>
<dbReference type="SFLD" id="SFLDS00019">
    <property type="entry name" value="Glutathione_Transferase_(cytos"/>
    <property type="match status" value="1"/>
</dbReference>
<feature type="domain" description="GST C-terminal" evidence="7">
    <location>
        <begin position="104"/>
        <end position="254"/>
    </location>
</feature>
<comment type="similarity">
    <text evidence="1">Belongs to the GST superfamily. Phi family.</text>
</comment>
<keyword evidence="3" id="KW-0808">Transferase</keyword>
<dbReference type="InterPro" id="IPR040079">
    <property type="entry name" value="Glutathione_S-Trfase"/>
</dbReference>
<feature type="compositionally biased region" description="Polar residues" evidence="5">
    <location>
        <begin position="463"/>
        <end position="486"/>
    </location>
</feature>
<keyword evidence="8" id="KW-1185">Reference proteome</keyword>
<dbReference type="SUPFAM" id="SSF47616">
    <property type="entry name" value="GST C-terminal domain-like"/>
    <property type="match status" value="1"/>
</dbReference>
<gene>
    <name evidence="9" type="primary">LOC109703481</name>
</gene>
<dbReference type="CDD" id="cd03187">
    <property type="entry name" value="GST_C_Phi"/>
    <property type="match status" value="1"/>
</dbReference>
<feature type="compositionally biased region" description="Basic and acidic residues" evidence="5">
    <location>
        <begin position="801"/>
        <end position="821"/>
    </location>
</feature>
<dbReference type="InterPro" id="IPR036249">
    <property type="entry name" value="Thioredoxin-like_sf"/>
</dbReference>
<evidence type="ECO:0000256" key="4">
    <source>
        <dbReference type="ARBA" id="ARBA00047960"/>
    </source>
</evidence>
<dbReference type="InterPro" id="IPR010987">
    <property type="entry name" value="Glutathione-S-Trfase_C-like"/>
</dbReference>
<dbReference type="PRINTS" id="PR01217">
    <property type="entry name" value="PRICHEXTENSN"/>
</dbReference>
<dbReference type="SFLD" id="SFLDG00358">
    <property type="entry name" value="Main_(cytGST)"/>
    <property type="match status" value="1"/>
</dbReference>
<dbReference type="GO" id="GO:0006749">
    <property type="term" value="P:glutathione metabolic process"/>
    <property type="evidence" value="ECO:0007669"/>
    <property type="project" value="TreeGrafter"/>
</dbReference>
<evidence type="ECO:0000313" key="9">
    <source>
        <dbReference type="RefSeq" id="XP_020079674.1"/>
    </source>
</evidence>
<dbReference type="GO" id="GO:0009636">
    <property type="term" value="P:response to toxic substance"/>
    <property type="evidence" value="ECO:0007669"/>
    <property type="project" value="UniProtKB-ARBA"/>
</dbReference>
<feature type="compositionally biased region" description="Polar residues" evidence="5">
    <location>
        <begin position="770"/>
        <end position="789"/>
    </location>
</feature>
<protein>
    <recommendedName>
        <fullName evidence="2">glutathione transferase</fullName>
        <ecNumber evidence="2">2.5.1.18</ecNumber>
    </recommendedName>
</protein>
<proteinExistence type="inferred from homology"/>
<evidence type="ECO:0000256" key="2">
    <source>
        <dbReference type="ARBA" id="ARBA00012452"/>
    </source>
</evidence>
<evidence type="ECO:0000259" key="6">
    <source>
        <dbReference type="PROSITE" id="PS50404"/>
    </source>
</evidence>